<gene>
    <name evidence="5" type="ORF">Moror_413</name>
</gene>
<dbReference type="OrthoDB" id="167718at2759"/>
<dbReference type="PANTHER" id="PTHR23236">
    <property type="entry name" value="EUKARYOTIC TRANSLATION INITIATION FACTOR 4B/4H"/>
    <property type="match status" value="1"/>
</dbReference>
<feature type="compositionally biased region" description="Basic and acidic residues" evidence="3">
    <location>
        <begin position="248"/>
        <end position="258"/>
    </location>
</feature>
<dbReference type="PROSITE" id="PS50102">
    <property type="entry name" value="RRM"/>
    <property type="match status" value="1"/>
</dbReference>
<protein>
    <submittedName>
        <fullName evidence="5">Rna binding protein</fullName>
    </submittedName>
</protein>
<dbReference type="Proteomes" id="UP000017559">
    <property type="component" value="Unassembled WGS sequence"/>
</dbReference>
<feature type="domain" description="RRM" evidence="4">
    <location>
        <begin position="135"/>
        <end position="218"/>
    </location>
</feature>
<comment type="caution">
    <text evidence="5">The sequence shown here is derived from an EMBL/GenBank/DDBJ whole genome shotgun (WGS) entry which is preliminary data.</text>
</comment>
<dbReference type="CDD" id="cd12400">
    <property type="entry name" value="RRM_Nop6"/>
    <property type="match status" value="1"/>
</dbReference>
<evidence type="ECO:0000313" key="6">
    <source>
        <dbReference type="Proteomes" id="UP000017559"/>
    </source>
</evidence>
<feature type="compositionally biased region" description="Basic and acidic residues" evidence="3">
    <location>
        <begin position="81"/>
        <end position="93"/>
    </location>
</feature>
<sequence length="316" mass="34877">MSSTRKLTKKQKKAFAFRERKTGKSAKNVSNDMEGNEVPTMENQDMLDLQGDKVEDQAMGGVQEGPKETKKSNVISGSGEGRAKEKVDIDERITASSRPKKRKRENEKESGEEKVESLDQQKSKRRKMDEDKPRYILFLGNLKYTTSVESITAHFSTCDPPPSVRLLTPKTASSSKLTAKSKGCAFLEFANRTALQQALKMHHSKLDGRTINVELTVGGGGNSEARISKLRERNKKLHDQKKGTKSAKTREGESEAPRSQRYSSTSGVGDAPKTKRTWTVGDSSENGAVHRGGKRRKTRKPAAKDWGTGVNAIPVG</sequence>
<feature type="compositionally biased region" description="Basic residues" evidence="3">
    <location>
        <begin position="232"/>
        <end position="247"/>
    </location>
</feature>
<dbReference type="AlphaFoldDB" id="V2XWD7"/>
<dbReference type="InterPro" id="IPR034228">
    <property type="entry name" value="Nop6_RRM"/>
</dbReference>
<feature type="compositionally biased region" description="Basic residues" evidence="3">
    <location>
        <begin position="291"/>
        <end position="301"/>
    </location>
</feature>
<organism evidence="5 6">
    <name type="scientific">Moniliophthora roreri (strain MCA 2997)</name>
    <name type="common">Cocoa frosty pod rot fungus</name>
    <name type="synonym">Crinipellis roreri</name>
    <dbReference type="NCBI Taxonomy" id="1381753"/>
    <lineage>
        <taxon>Eukaryota</taxon>
        <taxon>Fungi</taxon>
        <taxon>Dikarya</taxon>
        <taxon>Basidiomycota</taxon>
        <taxon>Agaricomycotina</taxon>
        <taxon>Agaricomycetes</taxon>
        <taxon>Agaricomycetidae</taxon>
        <taxon>Agaricales</taxon>
        <taxon>Marasmiineae</taxon>
        <taxon>Marasmiaceae</taxon>
        <taxon>Moniliophthora</taxon>
    </lineage>
</organism>
<dbReference type="PANTHER" id="PTHR23236:SF11">
    <property type="entry name" value="EUKARYOTIC TRANSLATION INITIATION FACTOR 4H"/>
    <property type="match status" value="1"/>
</dbReference>
<dbReference type="KEGG" id="mrr:Moror_413"/>
<keyword evidence="1 2" id="KW-0694">RNA-binding</keyword>
<feature type="compositionally biased region" description="Basic residues" evidence="3">
    <location>
        <begin position="1"/>
        <end position="15"/>
    </location>
</feature>
<reference evidence="5 6" key="1">
    <citation type="journal article" date="2014" name="BMC Genomics">
        <title>Genome and secretome analysis of the hemibiotrophic fungal pathogen, Moniliophthora roreri, which causes frosty pod rot disease of cacao: mechanisms of the biotrophic and necrotrophic phases.</title>
        <authorList>
            <person name="Meinhardt L.W."/>
            <person name="Costa G.G.L."/>
            <person name="Thomazella D.P.T."/>
            <person name="Teixeira P.J.P.L."/>
            <person name="Carazzolle M.F."/>
            <person name="Schuster S.C."/>
            <person name="Carlson J.E."/>
            <person name="Guiltinan M.J."/>
            <person name="Mieczkowski P."/>
            <person name="Farmer A."/>
            <person name="Ramaraj T."/>
            <person name="Crozier J."/>
            <person name="Davis R.E."/>
            <person name="Shao J."/>
            <person name="Melnick R.L."/>
            <person name="Pereira G.A.G."/>
            <person name="Bailey B.A."/>
        </authorList>
    </citation>
    <scope>NUCLEOTIDE SEQUENCE [LARGE SCALE GENOMIC DNA]</scope>
    <source>
        <strain evidence="5 6">MCA 2997</strain>
    </source>
</reference>
<dbReference type="GO" id="GO:0003723">
    <property type="term" value="F:RNA binding"/>
    <property type="evidence" value="ECO:0007669"/>
    <property type="project" value="UniProtKB-UniRule"/>
</dbReference>
<dbReference type="InterPro" id="IPR035979">
    <property type="entry name" value="RBD_domain_sf"/>
</dbReference>
<evidence type="ECO:0000256" key="2">
    <source>
        <dbReference type="PROSITE-ProRule" id="PRU00176"/>
    </source>
</evidence>
<feature type="region of interest" description="Disordered" evidence="3">
    <location>
        <begin position="231"/>
        <end position="316"/>
    </location>
</feature>
<dbReference type="Pfam" id="PF00076">
    <property type="entry name" value="RRM_1"/>
    <property type="match status" value="1"/>
</dbReference>
<dbReference type="SMART" id="SM00360">
    <property type="entry name" value="RRM"/>
    <property type="match status" value="1"/>
</dbReference>
<evidence type="ECO:0000256" key="3">
    <source>
        <dbReference type="SAM" id="MobiDB-lite"/>
    </source>
</evidence>
<dbReference type="InterPro" id="IPR012677">
    <property type="entry name" value="Nucleotide-bd_a/b_plait_sf"/>
</dbReference>
<dbReference type="Gene3D" id="3.30.70.330">
    <property type="match status" value="1"/>
</dbReference>
<dbReference type="HOGENOM" id="CLU_037639_1_1_1"/>
<evidence type="ECO:0000256" key="1">
    <source>
        <dbReference type="ARBA" id="ARBA00022884"/>
    </source>
</evidence>
<dbReference type="EMBL" id="AWSO01000011">
    <property type="protein sequence ID" value="ESK98087.1"/>
    <property type="molecule type" value="Genomic_DNA"/>
</dbReference>
<dbReference type="InterPro" id="IPR000504">
    <property type="entry name" value="RRM_dom"/>
</dbReference>
<feature type="compositionally biased region" description="Basic and acidic residues" evidence="3">
    <location>
        <begin position="104"/>
        <end position="129"/>
    </location>
</feature>
<feature type="region of interest" description="Disordered" evidence="3">
    <location>
        <begin position="1"/>
        <end position="129"/>
    </location>
</feature>
<name>V2XWD7_MONRO</name>
<proteinExistence type="predicted"/>
<keyword evidence="6" id="KW-1185">Reference proteome</keyword>
<accession>V2XWD7</accession>
<evidence type="ECO:0000259" key="4">
    <source>
        <dbReference type="PROSITE" id="PS50102"/>
    </source>
</evidence>
<dbReference type="SUPFAM" id="SSF54928">
    <property type="entry name" value="RNA-binding domain, RBD"/>
    <property type="match status" value="1"/>
</dbReference>
<dbReference type="STRING" id="1381753.V2XWD7"/>
<evidence type="ECO:0000313" key="5">
    <source>
        <dbReference type="EMBL" id="ESK98087.1"/>
    </source>
</evidence>